<dbReference type="AlphaFoldDB" id="A0A9X1FTX4"/>
<comment type="caution">
    <text evidence="1">The sequence shown here is derived from an EMBL/GenBank/DDBJ whole genome shotgun (WGS) entry which is preliminary data.</text>
</comment>
<keyword evidence="2" id="KW-1185">Reference proteome</keyword>
<dbReference type="Proteomes" id="UP001138661">
    <property type="component" value="Unassembled WGS sequence"/>
</dbReference>
<proteinExistence type="predicted"/>
<name>A0A9X1FTX4_9RHOB</name>
<accession>A0A9X1FTX4</accession>
<dbReference type="RefSeq" id="WP_219499981.1">
    <property type="nucleotide sequence ID" value="NZ_JAHXDN010000001.1"/>
</dbReference>
<sequence>MNEIKLGKRGVELQLGPLEEHRYGQEIRDALANRATSRIQHERVDDLSSNFDKIVFVESRKAGTWQAAPDPENKTFYIEVNPNTRLTGTASAGALKQAFGIDAVTIELSGGSVLSHELDHETKTVNELSAAARDNYISENPAAFARLVEFVGNESFARQAINYGFEEPIAVARKWLPACGQ</sequence>
<gene>
    <name evidence="1" type="ORF">KX928_06050</name>
</gene>
<protein>
    <submittedName>
        <fullName evidence="1">Uncharacterized protein</fullName>
    </submittedName>
</protein>
<organism evidence="1 2">
    <name type="scientific">Roseobacter insulae</name>
    <dbReference type="NCBI Taxonomy" id="2859783"/>
    <lineage>
        <taxon>Bacteria</taxon>
        <taxon>Pseudomonadati</taxon>
        <taxon>Pseudomonadota</taxon>
        <taxon>Alphaproteobacteria</taxon>
        <taxon>Rhodobacterales</taxon>
        <taxon>Roseobacteraceae</taxon>
        <taxon>Roseobacter</taxon>
    </lineage>
</organism>
<evidence type="ECO:0000313" key="2">
    <source>
        <dbReference type="Proteomes" id="UP001138661"/>
    </source>
</evidence>
<reference evidence="1" key="1">
    <citation type="submission" date="2021-07" db="EMBL/GenBank/DDBJ databases">
        <title>Roseobacter insulae sp. nov., isolated from a tidal flat.</title>
        <authorList>
            <person name="Park S."/>
            <person name="Yoon J.-H."/>
        </authorList>
    </citation>
    <scope>NUCLEOTIDE SEQUENCE</scope>
    <source>
        <strain evidence="1">YSTF-M11</strain>
    </source>
</reference>
<evidence type="ECO:0000313" key="1">
    <source>
        <dbReference type="EMBL" id="MBW4707344.1"/>
    </source>
</evidence>
<dbReference type="EMBL" id="JAHXDN010000001">
    <property type="protein sequence ID" value="MBW4707344.1"/>
    <property type="molecule type" value="Genomic_DNA"/>
</dbReference>